<proteinExistence type="predicted"/>
<feature type="non-terminal residue" evidence="1">
    <location>
        <position position="272"/>
    </location>
</feature>
<evidence type="ECO:0000313" key="1">
    <source>
        <dbReference type="EMBL" id="GAF88893.1"/>
    </source>
</evidence>
<sequence>TVIRSKVLKFLEGHSINKKLIYIFVAEEEYYNYKDELPDYTIVKGALGIGKNRESISNYFDNNQFIVSLDDDVTDLIESGKSMIDLNSFINQTFHLLEENNLTLAGVYPSRNPFFAKDTITTDLRFIIGQFKCFINKKHLEKRNYELLEDYENTLRHYFHSGGVLRYNYILIKADYNKLSGGLKEYRTLEKKINEVNKFRLQYPNYCKIKKSGSDISLIKNPVRDIIKSLWIGKFLNELTELCIESWFKLDYQVILYIDILNMPRKWDIYRQ</sequence>
<name>X0T5W2_9ZZZZ</name>
<evidence type="ECO:0008006" key="2">
    <source>
        <dbReference type="Google" id="ProtNLM"/>
    </source>
</evidence>
<feature type="non-terminal residue" evidence="1">
    <location>
        <position position="1"/>
    </location>
</feature>
<accession>X0T5W2</accession>
<protein>
    <recommendedName>
        <fullName evidence="2">Glycosyltransferase 2-like domain-containing protein</fullName>
    </recommendedName>
</protein>
<dbReference type="EMBL" id="BARS01011346">
    <property type="protein sequence ID" value="GAF88893.1"/>
    <property type="molecule type" value="Genomic_DNA"/>
</dbReference>
<organism evidence="1">
    <name type="scientific">marine sediment metagenome</name>
    <dbReference type="NCBI Taxonomy" id="412755"/>
    <lineage>
        <taxon>unclassified sequences</taxon>
        <taxon>metagenomes</taxon>
        <taxon>ecological metagenomes</taxon>
    </lineage>
</organism>
<reference evidence="1" key="1">
    <citation type="journal article" date="2014" name="Front. Microbiol.">
        <title>High frequency of phylogenetically diverse reductive dehalogenase-homologous genes in deep subseafloor sedimentary metagenomes.</title>
        <authorList>
            <person name="Kawai M."/>
            <person name="Futagami T."/>
            <person name="Toyoda A."/>
            <person name="Takaki Y."/>
            <person name="Nishi S."/>
            <person name="Hori S."/>
            <person name="Arai W."/>
            <person name="Tsubouchi T."/>
            <person name="Morono Y."/>
            <person name="Uchiyama I."/>
            <person name="Ito T."/>
            <person name="Fujiyama A."/>
            <person name="Inagaki F."/>
            <person name="Takami H."/>
        </authorList>
    </citation>
    <scope>NUCLEOTIDE SEQUENCE</scope>
    <source>
        <strain evidence="1">Expedition CK06-06</strain>
    </source>
</reference>
<dbReference type="AlphaFoldDB" id="X0T5W2"/>
<comment type="caution">
    <text evidence="1">The sequence shown here is derived from an EMBL/GenBank/DDBJ whole genome shotgun (WGS) entry which is preliminary data.</text>
</comment>
<gene>
    <name evidence="1" type="ORF">S01H1_20669</name>
</gene>